<keyword evidence="4" id="KW-0496">Mitochondrion</keyword>
<feature type="domain" description="Small ribosomal subunit protein uS7" evidence="9">
    <location>
        <begin position="206"/>
        <end position="357"/>
    </location>
</feature>
<dbReference type="PANTHER" id="PTHR11205">
    <property type="entry name" value="RIBOSOMAL PROTEIN S7"/>
    <property type="match status" value="1"/>
</dbReference>
<dbReference type="Pfam" id="PF00177">
    <property type="entry name" value="Ribosomal_S7"/>
    <property type="match status" value="1"/>
</dbReference>
<evidence type="ECO:0000259" key="9">
    <source>
        <dbReference type="Pfam" id="PF00177"/>
    </source>
</evidence>
<feature type="region of interest" description="Disordered" evidence="8">
    <location>
        <begin position="122"/>
        <end position="146"/>
    </location>
</feature>
<reference evidence="10 11" key="1">
    <citation type="submission" date="2016-03" db="EMBL/GenBank/DDBJ databases">
        <title>Draft genome sequence of the Fonsecaea monophora CBS 269.37.</title>
        <authorList>
            <person name="Bombassaro A."/>
            <person name="Vinicius W.A."/>
            <person name="De Hoog S."/>
            <person name="Sun J."/>
            <person name="Souza E.M."/>
            <person name="Raittz R.T."/>
            <person name="Costa F."/>
            <person name="Leao A.C."/>
            <person name="Tadra-Sfeir M.Z."/>
            <person name="Baura V."/>
            <person name="Balsanelli E."/>
            <person name="Pedrosa F.O."/>
            <person name="Moreno L.F."/>
            <person name="Steffens M.B."/>
            <person name="Xi L."/>
            <person name="Bocca A.L."/>
            <person name="Felipe M.S."/>
            <person name="Teixeira M."/>
            <person name="Telles Filho F.Q."/>
            <person name="Azevedo C.M."/>
            <person name="Gomes R."/>
            <person name="Vicente V.A."/>
        </authorList>
    </citation>
    <scope>NUCLEOTIDE SEQUENCE [LARGE SCALE GENOMIC DNA]</scope>
    <source>
        <strain evidence="10 11">CBS 269.37</strain>
    </source>
</reference>
<dbReference type="FunFam" id="1.10.455.10:FF:000006">
    <property type="entry name" value="37S ribosomal protein S7, mitochondrial"/>
    <property type="match status" value="1"/>
</dbReference>
<evidence type="ECO:0000256" key="3">
    <source>
        <dbReference type="ARBA" id="ARBA00022980"/>
    </source>
</evidence>
<comment type="subcellular location">
    <subcellularLocation>
        <location evidence="1">Mitochondrion</location>
    </subcellularLocation>
</comment>
<dbReference type="Gene3D" id="1.10.455.10">
    <property type="entry name" value="Ribosomal protein S7 domain"/>
    <property type="match status" value="1"/>
</dbReference>
<dbReference type="RefSeq" id="XP_022510483.1">
    <property type="nucleotide sequence ID" value="XM_022657148.1"/>
</dbReference>
<comment type="caution">
    <text evidence="10">The sequence shown here is derived from an EMBL/GenBank/DDBJ whole genome shotgun (WGS) entry which is preliminary data.</text>
</comment>
<dbReference type="InterPro" id="IPR023798">
    <property type="entry name" value="Ribosomal_uS7_dom"/>
</dbReference>
<organism evidence="10 11">
    <name type="scientific">Fonsecaea monophora</name>
    <dbReference type="NCBI Taxonomy" id="254056"/>
    <lineage>
        <taxon>Eukaryota</taxon>
        <taxon>Fungi</taxon>
        <taxon>Dikarya</taxon>
        <taxon>Ascomycota</taxon>
        <taxon>Pezizomycotina</taxon>
        <taxon>Eurotiomycetes</taxon>
        <taxon>Chaetothyriomycetidae</taxon>
        <taxon>Chaetothyriales</taxon>
        <taxon>Herpotrichiellaceae</taxon>
        <taxon>Fonsecaea</taxon>
    </lineage>
</organism>
<dbReference type="GO" id="GO:0005739">
    <property type="term" value="C:mitochondrion"/>
    <property type="evidence" value="ECO:0007669"/>
    <property type="project" value="UniProtKB-SubCell"/>
</dbReference>
<evidence type="ECO:0000256" key="7">
    <source>
        <dbReference type="ARBA" id="ARBA00039306"/>
    </source>
</evidence>
<comment type="similarity">
    <text evidence="2">Belongs to the universal ribosomal protein uS7 family.</text>
</comment>
<dbReference type="EMBL" id="LVKK01000054">
    <property type="protein sequence ID" value="OAG38531.1"/>
    <property type="molecule type" value="Genomic_DNA"/>
</dbReference>
<dbReference type="CDD" id="cd14868">
    <property type="entry name" value="uS7_Mitochondria_Fungi"/>
    <property type="match status" value="1"/>
</dbReference>
<proteinExistence type="inferred from homology"/>
<sequence length="377" mass="41543">MPPRLSLLTARSVPFRTRPTVPQKRFAPAPSLQHRAASDDATSKNQSPKTTPLHPQAKGPTMDQLPHVTEEAVAVDKAMGNTPPDVEQGTPVQEIWRWLTMSVVQILKRDKDAQDKAPRIMKQELQSESNSSNNKSPSGTRSFSTAARRNAAEMEMVSSLGGSGDHLVQFQDTRVVGLEYPDAGFGHKFGLPDLKPLGKAVNFKRRYDPVVEQVTRSLMRDGKLSRAQKNMQFILDALRTSSAPPTNKDLISPLPLQSLPLSPVAYLTAIIDSVAPLVKIRQQRGLLGGGASMPIPVPLRLRQRRRKAIQWILTAAEGRREDKLAERVAKELLGVAEGRSSAWEKRARIHKLAISARANVKIAASGRRTRTKAIRGK</sequence>
<evidence type="ECO:0000256" key="8">
    <source>
        <dbReference type="SAM" id="MobiDB-lite"/>
    </source>
</evidence>
<dbReference type="GO" id="GO:0006412">
    <property type="term" value="P:translation"/>
    <property type="evidence" value="ECO:0007669"/>
    <property type="project" value="InterPro"/>
</dbReference>
<dbReference type="SUPFAM" id="SSF47973">
    <property type="entry name" value="Ribosomal protein S7"/>
    <property type="match status" value="1"/>
</dbReference>
<comment type="function">
    <text evidence="6">Component of the mitochondrial ribosome (mitoribosome), a dedicated translation machinery responsible for the synthesis of mitochondrial genome-encoded proteins, including at least some of the essential transmembrane subunits of the mitochondrial respiratory chain. The mitoribosomes are attached to the mitochondrial inner membrane and translation products are cotranslationally integrated into the membrane.</text>
</comment>
<dbReference type="OrthoDB" id="9972728at2759"/>
<evidence type="ECO:0000256" key="5">
    <source>
        <dbReference type="ARBA" id="ARBA00023274"/>
    </source>
</evidence>
<evidence type="ECO:0000313" key="11">
    <source>
        <dbReference type="Proteomes" id="UP000077002"/>
    </source>
</evidence>
<evidence type="ECO:0000256" key="4">
    <source>
        <dbReference type="ARBA" id="ARBA00023128"/>
    </source>
</evidence>
<dbReference type="GeneID" id="34602347"/>
<evidence type="ECO:0000256" key="2">
    <source>
        <dbReference type="ARBA" id="ARBA00007151"/>
    </source>
</evidence>
<dbReference type="GO" id="GO:0005840">
    <property type="term" value="C:ribosome"/>
    <property type="evidence" value="ECO:0007669"/>
    <property type="project" value="UniProtKB-KW"/>
</dbReference>
<feature type="region of interest" description="Disordered" evidence="8">
    <location>
        <begin position="1"/>
        <end position="63"/>
    </location>
</feature>
<protein>
    <recommendedName>
        <fullName evidence="7">Small ribosomal subunit protein uS7m</fullName>
    </recommendedName>
</protein>
<keyword evidence="11" id="KW-1185">Reference proteome</keyword>
<dbReference type="GO" id="GO:1990904">
    <property type="term" value="C:ribonucleoprotein complex"/>
    <property type="evidence" value="ECO:0007669"/>
    <property type="project" value="UniProtKB-KW"/>
</dbReference>
<keyword evidence="5" id="KW-0687">Ribonucleoprotein</keyword>
<gene>
    <name evidence="10" type="ORF">AYO21_07191</name>
</gene>
<dbReference type="InterPro" id="IPR047988">
    <property type="entry name" value="Ribosomal_uS7m_fungi"/>
</dbReference>
<dbReference type="InterPro" id="IPR000235">
    <property type="entry name" value="Ribosomal_uS7"/>
</dbReference>
<feature type="compositionally biased region" description="Low complexity" evidence="8">
    <location>
        <begin position="127"/>
        <end position="138"/>
    </location>
</feature>
<keyword evidence="3" id="KW-0689">Ribosomal protein</keyword>
<dbReference type="AlphaFoldDB" id="A0A177F4I6"/>
<evidence type="ECO:0000313" key="10">
    <source>
        <dbReference type="EMBL" id="OAG38531.1"/>
    </source>
</evidence>
<dbReference type="Proteomes" id="UP000077002">
    <property type="component" value="Unassembled WGS sequence"/>
</dbReference>
<evidence type="ECO:0000256" key="6">
    <source>
        <dbReference type="ARBA" id="ARBA00037226"/>
    </source>
</evidence>
<name>A0A177F4I6_9EURO</name>
<dbReference type="InterPro" id="IPR036823">
    <property type="entry name" value="Ribosomal_uS7_dom_sf"/>
</dbReference>
<accession>A0A177F4I6</accession>
<evidence type="ECO:0000256" key="1">
    <source>
        <dbReference type="ARBA" id="ARBA00004173"/>
    </source>
</evidence>